<name>A0ABP8Y369_9MICO</name>
<feature type="compositionally biased region" description="Low complexity" evidence="1">
    <location>
        <begin position="1"/>
        <end position="18"/>
    </location>
</feature>
<evidence type="ECO:0000313" key="3">
    <source>
        <dbReference type="EMBL" id="GAA4720982.1"/>
    </source>
</evidence>
<accession>A0ABP8Y369</accession>
<dbReference type="Gene3D" id="3.10.450.50">
    <property type="match status" value="1"/>
</dbReference>
<feature type="domain" description="SnoaL-like" evidence="2">
    <location>
        <begin position="31"/>
        <end position="132"/>
    </location>
</feature>
<organism evidence="3 4">
    <name type="scientific">Pedococcus ginsenosidimutans</name>
    <dbReference type="NCBI Taxonomy" id="490570"/>
    <lineage>
        <taxon>Bacteria</taxon>
        <taxon>Bacillati</taxon>
        <taxon>Actinomycetota</taxon>
        <taxon>Actinomycetes</taxon>
        <taxon>Micrococcales</taxon>
        <taxon>Intrasporangiaceae</taxon>
        <taxon>Pedococcus</taxon>
    </lineage>
</organism>
<evidence type="ECO:0000313" key="4">
    <source>
        <dbReference type="Proteomes" id="UP001500556"/>
    </source>
</evidence>
<keyword evidence="4" id="KW-1185">Reference proteome</keyword>
<evidence type="ECO:0000256" key="1">
    <source>
        <dbReference type="SAM" id="MobiDB-lite"/>
    </source>
</evidence>
<sequence length="145" mass="15555">MSHPDPTTHSTTHSTTDPMNDRTTDPVTVREAYLATWNAADPAERRARLAEGWHPEATYTDPMAEVRGHDAIDGLVGAVRDQFPGFVFTPVGEPDGHHGRVRFQWGLGPAGADPVVIGSDVVVLDAQGRVADVHGFLDQVPVGLA</sequence>
<gene>
    <name evidence="3" type="ORF">GCM10025782_18180</name>
</gene>
<dbReference type="RefSeq" id="WP_345502670.1">
    <property type="nucleotide sequence ID" value="NZ_BAABLO010000005.1"/>
</dbReference>
<dbReference type="Pfam" id="PF12680">
    <property type="entry name" value="SnoaL_2"/>
    <property type="match status" value="1"/>
</dbReference>
<comment type="caution">
    <text evidence="3">The sequence shown here is derived from an EMBL/GenBank/DDBJ whole genome shotgun (WGS) entry which is preliminary data.</text>
</comment>
<evidence type="ECO:0000259" key="2">
    <source>
        <dbReference type="Pfam" id="PF12680"/>
    </source>
</evidence>
<feature type="region of interest" description="Disordered" evidence="1">
    <location>
        <begin position="1"/>
        <end position="24"/>
    </location>
</feature>
<dbReference type="InterPro" id="IPR037401">
    <property type="entry name" value="SnoaL-like"/>
</dbReference>
<dbReference type="Proteomes" id="UP001500556">
    <property type="component" value="Unassembled WGS sequence"/>
</dbReference>
<dbReference type="SUPFAM" id="SSF54427">
    <property type="entry name" value="NTF2-like"/>
    <property type="match status" value="1"/>
</dbReference>
<dbReference type="InterPro" id="IPR032710">
    <property type="entry name" value="NTF2-like_dom_sf"/>
</dbReference>
<proteinExistence type="predicted"/>
<protein>
    <submittedName>
        <fullName evidence="3">Nuclear transport factor 2 family protein</fullName>
    </submittedName>
</protein>
<dbReference type="EMBL" id="BAABLO010000005">
    <property type="protein sequence ID" value="GAA4720982.1"/>
    <property type="molecule type" value="Genomic_DNA"/>
</dbReference>
<reference evidence="4" key="1">
    <citation type="journal article" date="2019" name="Int. J. Syst. Evol. Microbiol.">
        <title>The Global Catalogue of Microorganisms (GCM) 10K type strain sequencing project: providing services to taxonomists for standard genome sequencing and annotation.</title>
        <authorList>
            <consortium name="The Broad Institute Genomics Platform"/>
            <consortium name="The Broad Institute Genome Sequencing Center for Infectious Disease"/>
            <person name="Wu L."/>
            <person name="Ma J."/>
        </authorList>
    </citation>
    <scope>NUCLEOTIDE SEQUENCE [LARGE SCALE GENOMIC DNA]</scope>
    <source>
        <strain evidence="4">JCM 18961</strain>
    </source>
</reference>